<keyword evidence="6 12" id="KW-0678">Repressor</keyword>
<keyword evidence="8 12" id="KW-0862">Zinc</keyword>
<dbReference type="SUPFAM" id="SSF46785">
    <property type="entry name" value="Winged helix' DNA-binding domain"/>
    <property type="match status" value="1"/>
</dbReference>
<dbReference type="Proteomes" id="UP001499959">
    <property type="component" value="Unassembled WGS sequence"/>
</dbReference>
<evidence type="ECO:0000256" key="11">
    <source>
        <dbReference type="ARBA" id="ARBA00023163"/>
    </source>
</evidence>
<name>A0ABP9BR65_9GAMM</name>
<comment type="subcellular location">
    <subcellularLocation>
        <location evidence="1 12">Cytoplasm</location>
    </subcellularLocation>
</comment>
<evidence type="ECO:0000256" key="9">
    <source>
        <dbReference type="ARBA" id="ARBA00023015"/>
    </source>
</evidence>
<evidence type="ECO:0000256" key="6">
    <source>
        <dbReference type="ARBA" id="ARBA00022491"/>
    </source>
</evidence>
<gene>
    <name evidence="12 13" type="primary">fur</name>
    <name evidence="13" type="ORF">GCM10023307_25700</name>
</gene>
<sequence>METFMETRDLRKLGLKVTHPRMRILELLEQARPRHMTAEDIYRKLVEEGDEIGLATVYRVLTQFEAAGLVLKHNFEGGHAVYELDRGEHHDHMVDIDTGKIIEFESTEIEALQHKIAAEYGYEIEAHALVLYVRKKT</sequence>
<comment type="caution">
    <text evidence="13">The sequence shown here is derived from an EMBL/GenBank/DDBJ whole genome shotgun (WGS) entry which is preliminary data.</text>
</comment>
<proteinExistence type="inferred from homology"/>
<evidence type="ECO:0000313" key="13">
    <source>
        <dbReference type="EMBL" id="GAA4798448.1"/>
    </source>
</evidence>
<dbReference type="InterPro" id="IPR036390">
    <property type="entry name" value="WH_DNA-bd_sf"/>
</dbReference>
<evidence type="ECO:0000256" key="3">
    <source>
        <dbReference type="ARBA" id="ARBA00011738"/>
    </source>
</evidence>
<evidence type="ECO:0000256" key="4">
    <source>
        <dbReference type="ARBA" id="ARBA00020910"/>
    </source>
</evidence>
<evidence type="ECO:0000256" key="10">
    <source>
        <dbReference type="ARBA" id="ARBA00023125"/>
    </source>
</evidence>
<comment type="similarity">
    <text evidence="2 12">Belongs to the Fur family.</text>
</comment>
<evidence type="ECO:0000256" key="1">
    <source>
        <dbReference type="ARBA" id="ARBA00004496"/>
    </source>
</evidence>
<keyword evidence="11 12" id="KW-0804">Transcription</keyword>
<reference evidence="14" key="1">
    <citation type="journal article" date="2019" name="Int. J. Syst. Evol. Microbiol.">
        <title>The Global Catalogue of Microorganisms (GCM) 10K type strain sequencing project: providing services to taxonomists for standard genome sequencing and annotation.</title>
        <authorList>
            <consortium name="The Broad Institute Genomics Platform"/>
            <consortium name="The Broad Institute Genome Sequencing Center for Infectious Disease"/>
            <person name="Wu L."/>
            <person name="Ma J."/>
        </authorList>
    </citation>
    <scope>NUCLEOTIDE SEQUENCE [LARGE SCALE GENOMIC DNA]</scope>
    <source>
        <strain evidence="14">JCM 18204</strain>
    </source>
</reference>
<keyword evidence="9 12" id="KW-0805">Transcription regulation</keyword>
<keyword evidence="14" id="KW-1185">Reference proteome</keyword>
<dbReference type="InterPro" id="IPR002481">
    <property type="entry name" value="FUR"/>
</dbReference>
<keyword evidence="5 12" id="KW-0963">Cytoplasm</keyword>
<dbReference type="InterPro" id="IPR043135">
    <property type="entry name" value="Fur_C"/>
</dbReference>
<dbReference type="Gene3D" id="3.30.1490.190">
    <property type="match status" value="1"/>
</dbReference>
<dbReference type="PANTHER" id="PTHR33202:SF2">
    <property type="entry name" value="FERRIC UPTAKE REGULATION PROTEIN"/>
    <property type="match status" value="1"/>
</dbReference>
<evidence type="ECO:0000256" key="12">
    <source>
        <dbReference type="RuleBase" id="RU364037"/>
    </source>
</evidence>
<dbReference type="PANTHER" id="PTHR33202">
    <property type="entry name" value="ZINC UPTAKE REGULATION PROTEIN"/>
    <property type="match status" value="1"/>
</dbReference>
<evidence type="ECO:0000313" key="14">
    <source>
        <dbReference type="Proteomes" id="UP001499959"/>
    </source>
</evidence>
<dbReference type="CDD" id="cd07153">
    <property type="entry name" value="Fur_like"/>
    <property type="match status" value="1"/>
</dbReference>
<dbReference type="InterPro" id="IPR036388">
    <property type="entry name" value="WH-like_DNA-bd_sf"/>
</dbReference>
<protein>
    <recommendedName>
        <fullName evidence="4 12">Ferric uptake regulation protein</fullName>
    </recommendedName>
</protein>
<accession>A0ABP9BR65</accession>
<keyword evidence="7 12" id="KW-0479">Metal-binding</keyword>
<keyword evidence="10 12" id="KW-0238">DNA-binding</keyword>
<dbReference type="EMBL" id="BAABJE010000014">
    <property type="protein sequence ID" value="GAA4798448.1"/>
    <property type="molecule type" value="Genomic_DNA"/>
</dbReference>
<dbReference type="Gene3D" id="1.10.10.10">
    <property type="entry name" value="Winged helix-like DNA-binding domain superfamily/Winged helix DNA-binding domain"/>
    <property type="match status" value="1"/>
</dbReference>
<evidence type="ECO:0000256" key="2">
    <source>
        <dbReference type="ARBA" id="ARBA00007957"/>
    </source>
</evidence>
<evidence type="ECO:0000256" key="7">
    <source>
        <dbReference type="ARBA" id="ARBA00022723"/>
    </source>
</evidence>
<comment type="subunit">
    <text evidence="3 12">Homodimer.</text>
</comment>
<evidence type="ECO:0000256" key="8">
    <source>
        <dbReference type="ARBA" id="ARBA00022833"/>
    </source>
</evidence>
<dbReference type="NCBIfam" id="NF006999">
    <property type="entry name" value="PRK09462.1"/>
    <property type="match status" value="1"/>
</dbReference>
<evidence type="ECO:0000256" key="5">
    <source>
        <dbReference type="ARBA" id="ARBA00022490"/>
    </source>
</evidence>
<keyword evidence="12" id="KW-0408">Iron</keyword>
<organism evidence="13 14">
    <name type="scientific">Lysobacter hankyongensis</name>
    <dbReference type="NCBI Taxonomy" id="1176535"/>
    <lineage>
        <taxon>Bacteria</taxon>
        <taxon>Pseudomonadati</taxon>
        <taxon>Pseudomonadota</taxon>
        <taxon>Gammaproteobacteria</taxon>
        <taxon>Lysobacterales</taxon>
        <taxon>Lysobacteraceae</taxon>
        <taxon>Lysobacter</taxon>
    </lineage>
</organism>
<dbReference type="Pfam" id="PF01475">
    <property type="entry name" value="FUR"/>
    <property type="match status" value="1"/>
</dbReference>